<evidence type="ECO:0000256" key="10">
    <source>
        <dbReference type="HAMAP-Rule" id="MF_00495"/>
    </source>
</evidence>
<dbReference type="Proteomes" id="UP000004750">
    <property type="component" value="Unassembled WGS sequence"/>
</dbReference>
<dbReference type="PANTHER" id="PTHR43434">
    <property type="entry name" value="PHOSPHOGLYCOLATE PHOSPHATASE"/>
    <property type="match status" value="1"/>
</dbReference>
<evidence type="ECO:0000256" key="7">
    <source>
        <dbReference type="ARBA" id="ARBA00022801"/>
    </source>
</evidence>
<dbReference type="SFLD" id="SFLDG01129">
    <property type="entry name" value="C1.5:_HAD__Beta-PGM__Phosphata"/>
    <property type="match status" value="1"/>
</dbReference>
<dbReference type="STRING" id="797473.HMPREF9080_00464"/>
<dbReference type="HOGENOM" id="CLU_045011_19_1_6"/>
<dbReference type="UniPathway" id="UPA00865">
    <property type="reaction ID" value="UER00834"/>
</dbReference>
<dbReference type="InterPro" id="IPR006439">
    <property type="entry name" value="HAD-SF_hydro_IA"/>
</dbReference>
<dbReference type="GO" id="GO:0005829">
    <property type="term" value="C:cytosol"/>
    <property type="evidence" value="ECO:0007669"/>
    <property type="project" value="TreeGrafter"/>
</dbReference>
<name>G9ZCI7_9GAMM</name>
<dbReference type="GO" id="GO:0046872">
    <property type="term" value="F:metal ion binding"/>
    <property type="evidence" value="ECO:0007669"/>
    <property type="project" value="UniProtKB-KW"/>
</dbReference>
<organism evidence="11 12">
    <name type="scientific">Cardiobacterium valvarum F0432</name>
    <dbReference type="NCBI Taxonomy" id="797473"/>
    <lineage>
        <taxon>Bacteria</taxon>
        <taxon>Pseudomonadati</taxon>
        <taxon>Pseudomonadota</taxon>
        <taxon>Gammaproteobacteria</taxon>
        <taxon>Cardiobacteriales</taxon>
        <taxon>Cardiobacteriaceae</taxon>
        <taxon>Cardiobacterium</taxon>
    </lineage>
</organism>
<evidence type="ECO:0000313" key="12">
    <source>
        <dbReference type="Proteomes" id="UP000004750"/>
    </source>
</evidence>
<comment type="cofactor">
    <cofactor evidence="2 10">
        <name>Mg(2+)</name>
        <dbReference type="ChEBI" id="CHEBI:18420"/>
    </cofactor>
</comment>
<feature type="active site" description="Nucleophile" evidence="10">
    <location>
        <position position="30"/>
    </location>
</feature>
<dbReference type="HAMAP" id="MF_00495">
    <property type="entry name" value="GPH_hydrolase_bact"/>
    <property type="match status" value="1"/>
</dbReference>
<dbReference type="InterPro" id="IPR050155">
    <property type="entry name" value="HAD-like_hydrolase_sf"/>
</dbReference>
<dbReference type="EC" id="3.1.3.18" evidence="5 10"/>
<dbReference type="GO" id="GO:0006281">
    <property type="term" value="P:DNA repair"/>
    <property type="evidence" value="ECO:0007669"/>
    <property type="project" value="TreeGrafter"/>
</dbReference>
<comment type="function">
    <text evidence="10">Specifically catalyzes the dephosphorylation of 2-phosphoglycolate. Is involved in the dissimilation of the intracellular 2-phosphoglycolate formed during the DNA repair of 3'-phosphoglycolate ends, a major class of DNA lesions induced by oxidative stress.</text>
</comment>
<evidence type="ECO:0000256" key="5">
    <source>
        <dbReference type="ARBA" id="ARBA00013078"/>
    </source>
</evidence>
<feature type="binding site" evidence="10">
    <location>
        <position position="32"/>
    </location>
    <ligand>
        <name>Mg(2+)</name>
        <dbReference type="ChEBI" id="CHEBI:18420"/>
    </ligand>
</feature>
<keyword evidence="9 10" id="KW-0119">Carbohydrate metabolism</keyword>
<dbReference type="AlphaFoldDB" id="G9ZCI7"/>
<dbReference type="SFLD" id="SFLDS00003">
    <property type="entry name" value="Haloacid_Dehalogenase"/>
    <property type="match status" value="1"/>
</dbReference>
<comment type="catalytic activity">
    <reaction evidence="1 10">
        <text>2-phosphoglycolate + H2O = glycolate + phosphate</text>
        <dbReference type="Rhea" id="RHEA:14369"/>
        <dbReference type="ChEBI" id="CHEBI:15377"/>
        <dbReference type="ChEBI" id="CHEBI:29805"/>
        <dbReference type="ChEBI" id="CHEBI:43474"/>
        <dbReference type="ChEBI" id="CHEBI:58033"/>
        <dbReference type="EC" id="3.1.3.18"/>
    </reaction>
</comment>
<dbReference type="Gene3D" id="1.10.150.240">
    <property type="entry name" value="Putative phosphatase, domain 2"/>
    <property type="match status" value="1"/>
</dbReference>
<dbReference type="PANTHER" id="PTHR43434:SF1">
    <property type="entry name" value="PHOSPHOGLYCOLATE PHOSPHATASE"/>
    <property type="match status" value="1"/>
</dbReference>
<keyword evidence="6 10" id="KW-0479">Metal-binding</keyword>
<dbReference type="GO" id="GO:0046295">
    <property type="term" value="P:glycolate biosynthetic process"/>
    <property type="evidence" value="ECO:0007669"/>
    <property type="project" value="UniProtKB-UniRule"/>
</dbReference>
<dbReference type="Pfam" id="PF00702">
    <property type="entry name" value="Hydrolase"/>
    <property type="match status" value="1"/>
</dbReference>
<evidence type="ECO:0000256" key="4">
    <source>
        <dbReference type="ARBA" id="ARBA00006171"/>
    </source>
</evidence>
<dbReference type="NCBIfam" id="NF009695">
    <property type="entry name" value="PRK13222.1-2"/>
    <property type="match status" value="1"/>
</dbReference>
<dbReference type="Gene3D" id="3.40.50.1000">
    <property type="entry name" value="HAD superfamily/HAD-like"/>
    <property type="match status" value="1"/>
</dbReference>
<dbReference type="InterPro" id="IPR023214">
    <property type="entry name" value="HAD_sf"/>
</dbReference>
<comment type="pathway">
    <text evidence="3 10">Organic acid metabolism; glycolate biosynthesis; glycolate from 2-phosphoglycolate: step 1/1.</text>
</comment>
<sequence>MTAPPLAGRSASNTINPAENTMTIHALAFDLDGTLCDTLPDLAAAANATRVACDLAPLPTPRIESYVGDGIPRLVHRLLLDAREGDAPAARHAAAYQYFTDYYRDHLCVASRLYDGIAATLAALRARGLPLAVITNKNEALARRLLADLHIVEHFALIYGGDTLPEKKPAPLPLITAAEALGVAPAQMLMVGDSANDILAGKAAGCPVAAVTYGYADIRRLHDNPATRADYLIDQFAQLLECI</sequence>
<dbReference type="InterPro" id="IPR037512">
    <property type="entry name" value="PGPase_prok"/>
</dbReference>
<dbReference type="SUPFAM" id="SSF56784">
    <property type="entry name" value="HAD-like"/>
    <property type="match status" value="1"/>
</dbReference>
<keyword evidence="8 10" id="KW-0460">Magnesium</keyword>
<feature type="binding site" evidence="10">
    <location>
        <position position="193"/>
    </location>
    <ligand>
        <name>Mg(2+)</name>
        <dbReference type="ChEBI" id="CHEBI:18420"/>
    </ligand>
</feature>
<evidence type="ECO:0000256" key="3">
    <source>
        <dbReference type="ARBA" id="ARBA00004818"/>
    </source>
</evidence>
<dbReference type="EMBL" id="AGCM01000023">
    <property type="protein sequence ID" value="EHM55718.1"/>
    <property type="molecule type" value="Genomic_DNA"/>
</dbReference>
<dbReference type="InterPro" id="IPR036412">
    <property type="entry name" value="HAD-like_sf"/>
</dbReference>
<evidence type="ECO:0000256" key="9">
    <source>
        <dbReference type="ARBA" id="ARBA00023277"/>
    </source>
</evidence>
<evidence type="ECO:0000256" key="8">
    <source>
        <dbReference type="ARBA" id="ARBA00022842"/>
    </source>
</evidence>
<dbReference type="SFLD" id="SFLDG01135">
    <property type="entry name" value="C1.5.6:_HAD__Beta-PGM__Phospha"/>
    <property type="match status" value="1"/>
</dbReference>
<dbReference type="GO" id="GO:0005975">
    <property type="term" value="P:carbohydrate metabolic process"/>
    <property type="evidence" value="ECO:0007669"/>
    <property type="project" value="InterPro"/>
</dbReference>
<evidence type="ECO:0000256" key="2">
    <source>
        <dbReference type="ARBA" id="ARBA00001946"/>
    </source>
</evidence>
<comment type="similarity">
    <text evidence="4 10">Belongs to the HAD-like hydrolase superfamily. CbbY/CbbZ/Gph/YieH family.</text>
</comment>
<evidence type="ECO:0000256" key="1">
    <source>
        <dbReference type="ARBA" id="ARBA00000830"/>
    </source>
</evidence>
<protein>
    <recommendedName>
        <fullName evidence="5 10">Phosphoglycolate phosphatase</fullName>
        <shortName evidence="10">PGP</shortName>
        <shortName evidence="10">PGPase</shortName>
        <ecNumber evidence="5 10">3.1.3.18</ecNumber>
    </recommendedName>
</protein>
<dbReference type="NCBIfam" id="TIGR01509">
    <property type="entry name" value="HAD-SF-IA-v3"/>
    <property type="match status" value="1"/>
</dbReference>
<keyword evidence="7 10" id="KW-0378">Hydrolase</keyword>
<accession>G9ZCI7</accession>
<evidence type="ECO:0000256" key="6">
    <source>
        <dbReference type="ARBA" id="ARBA00022723"/>
    </source>
</evidence>
<comment type="caution">
    <text evidence="11">The sequence shown here is derived from an EMBL/GenBank/DDBJ whole genome shotgun (WGS) entry which is preliminary data.</text>
</comment>
<dbReference type="GO" id="GO:0008967">
    <property type="term" value="F:phosphoglycolate phosphatase activity"/>
    <property type="evidence" value="ECO:0007669"/>
    <property type="project" value="UniProtKB-UniRule"/>
</dbReference>
<proteinExistence type="inferred from homology"/>
<dbReference type="NCBIfam" id="TIGR01549">
    <property type="entry name" value="HAD-SF-IA-v1"/>
    <property type="match status" value="1"/>
</dbReference>
<dbReference type="InterPro" id="IPR023198">
    <property type="entry name" value="PGP-like_dom2"/>
</dbReference>
<dbReference type="PATRIC" id="fig|797473.3.peg.385"/>
<dbReference type="NCBIfam" id="TIGR01449">
    <property type="entry name" value="PGP_bact"/>
    <property type="match status" value="1"/>
</dbReference>
<dbReference type="FunFam" id="3.40.50.1000:FF:000022">
    <property type="entry name" value="Phosphoglycolate phosphatase"/>
    <property type="match status" value="1"/>
</dbReference>
<feature type="binding site" evidence="10">
    <location>
        <position position="30"/>
    </location>
    <ligand>
        <name>Mg(2+)</name>
        <dbReference type="ChEBI" id="CHEBI:18420"/>
    </ligand>
</feature>
<reference evidence="11 12" key="1">
    <citation type="submission" date="2011-08" db="EMBL/GenBank/DDBJ databases">
        <authorList>
            <person name="Weinstock G."/>
            <person name="Sodergren E."/>
            <person name="Clifton S."/>
            <person name="Fulton L."/>
            <person name="Fulton B."/>
            <person name="Courtney L."/>
            <person name="Fronick C."/>
            <person name="Harrison M."/>
            <person name="Strong C."/>
            <person name="Farmer C."/>
            <person name="Delahaunty K."/>
            <person name="Markovic C."/>
            <person name="Hall O."/>
            <person name="Minx P."/>
            <person name="Tomlinson C."/>
            <person name="Mitreva M."/>
            <person name="Hou S."/>
            <person name="Chen J."/>
            <person name="Wollam A."/>
            <person name="Pepin K.H."/>
            <person name="Johnson M."/>
            <person name="Bhonagiri V."/>
            <person name="Zhang X."/>
            <person name="Suruliraj S."/>
            <person name="Warren W."/>
            <person name="Chinwalla A."/>
            <person name="Mardis E.R."/>
            <person name="Wilson R.K."/>
        </authorList>
    </citation>
    <scope>NUCLEOTIDE SEQUENCE [LARGE SCALE GENOMIC DNA]</scope>
    <source>
        <strain evidence="11 12">F0432</strain>
    </source>
</reference>
<gene>
    <name evidence="11" type="ORF">HMPREF9080_00464</name>
</gene>
<evidence type="ECO:0000313" key="11">
    <source>
        <dbReference type="EMBL" id="EHM55718.1"/>
    </source>
</evidence>